<accession>A0ABV1AC61</accession>
<evidence type="ECO:0000313" key="1">
    <source>
        <dbReference type="EMBL" id="MEQ2315846.1"/>
    </source>
</evidence>
<comment type="caution">
    <text evidence="1">The sequence shown here is derived from an EMBL/GenBank/DDBJ whole genome shotgun (WGS) entry which is preliminary data.</text>
</comment>
<keyword evidence="2" id="KW-1185">Reference proteome</keyword>
<dbReference type="Proteomes" id="UP001469553">
    <property type="component" value="Unassembled WGS sequence"/>
</dbReference>
<reference evidence="1 2" key="1">
    <citation type="submission" date="2021-06" db="EMBL/GenBank/DDBJ databases">
        <authorList>
            <person name="Palmer J.M."/>
        </authorList>
    </citation>
    <scope>NUCLEOTIDE SEQUENCE [LARGE SCALE GENOMIC DNA]</scope>
    <source>
        <strain evidence="1 2">AS_MEX2019</strain>
        <tissue evidence="1">Muscle</tissue>
    </source>
</reference>
<evidence type="ECO:0000313" key="2">
    <source>
        <dbReference type="Proteomes" id="UP001469553"/>
    </source>
</evidence>
<proteinExistence type="predicted"/>
<name>A0ABV1AC61_9TELE</name>
<protein>
    <submittedName>
        <fullName evidence="1">Uncharacterized protein</fullName>
    </submittedName>
</protein>
<sequence length="139" mass="16088">MMDIKPSLLFCQKIRLTCSGLPHYPHGKSAITSKLKLTLKHSYWPSNAIFLRGFVYYCFLEPVDPYLVSLVGFGENKAHRTHCPCQLQLNVHRRNLRNLRSLRRCPQLEAAHTSVPARVGLVNTRSLVNKTFVLWDFFF</sequence>
<organism evidence="1 2">
    <name type="scientific">Ameca splendens</name>
    <dbReference type="NCBI Taxonomy" id="208324"/>
    <lineage>
        <taxon>Eukaryota</taxon>
        <taxon>Metazoa</taxon>
        <taxon>Chordata</taxon>
        <taxon>Craniata</taxon>
        <taxon>Vertebrata</taxon>
        <taxon>Euteleostomi</taxon>
        <taxon>Actinopterygii</taxon>
        <taxon>Neopterygii</taxon>
        <taxon>Teleostei</taxon>
        <taxon>Neoteleostei</taxon>
        <taxon>Acanthomorphata</taxon>
        <taxon>Ovalentaria</taxon>
        <taxon>Atherinomorphae</taxon>
        <taxon>Cyprinodontiformes</taxon>
        <taxon>Goodeidae</taxon>
        <taxon>Ameca</taxon>
    </lineage>
</organism>
<gene>
    <name evidence="1" type="ORF">AMECASPLE_026620</name>
</gene>
<dbReference type="EMBL" id="JAHRIP010087379">
    <property type="protein sequence ID" value="MEQ2315846.1"/>
    <property type="molecule type" value="Genomic_DNA"/>
</dbReference>